<name>A0A2Z5ZJR8_9PROT</name>
<dbReference type="Proteomes" id="UP000270034">
    <property type="component" value="Chromosome"/>
</dbReference>
<dbReference type="AlphaFoldDB" id="A0A2Z5ZJR8"/>
<sequence>MPVYGPEARGSLAYKKSQTQVLTASGFLEAKNSLPRRAY</sequence>
<protein>
    <submittedName>
        <fullName evidence="1">Uncharacterized protein</fullName>
    </submittedName>
</protein>
<proteinExistence type="predicted"/>
<evidence type="ECO:0000313" key="1">
    <source>
        <dbReference type="EMBL" id="BBC80625.1"/>
    </source>
</evidence>
<evidence type="ECO:0000313" key="2">
    <source>
        <dbReference type="Proteomes" id="UP000270034"/>
    </source>
</evidence>
<reference evidence="1 2" key="1">
    <citation type="submission" date="2018-02" db="EMBL/GenBank/DDBJ databases">
        <title>Acetobacter orientalis genome.</title>
        <authorList>
            <person name="Nakashima N."/>
            <person name="Tamura T."/>
        </authorList>
    </citation>
    <scope>NUCLEOTIDE SEQUENCE [LARGE SCALE GENOMIC DNA]</scope>
    <source>
        <strain evidence="1 2">FAN1</strain>
    </source>
</reference>
<gene>
    <name evidence="1" type="ORF">AcetOrient_orf03427</name>
</gene>
<dbReference type="KEGG" id="aot:AcetOri_orf03427"/>
<dbReference type="EMBL" id="AP018515">
    <property type="protein sequence ID" value="BBC80625.1"/>
    <property type="molecule type" value="Genomic_DNA"/>
</dbReference>
<organism evidence="1 2">
    <name type="scientific">Acetobacter orientalis</name>
    <dbReference type="NCBI Taxonomy" id="146474"/>
    <lineage>
        <taxon>Bacteria</taxon>
        <taxon>Pseudomonadati</taxon>
        <taxon>Pseudomonadota</taxon>
        <taxon>Alphaproteobacteria</taxon>
        <taxon>Acetobacterales</taxon>
        <taxon>Acetobacteraceae</taxon>
        <taxon>Acetobacter</taxon>
    </lineage>
</organism>
<accession>A0A2Z5ZJR8</accession>